<dbReference type="KEGG" id="psl:Psta_3582"/>
<dbReference type="EMBL" id="CP001848">
    <property type="protein sequence ID" value="ADB18243.1"/>
    <property type="molecule type" value="Genomic_DNA"/>
</dbReference>
<evidence type="ECO:0000313" key="2">
    <source>
        <dbReference type="Proteomes" id="UP000001887"/>
    </source>
</evidence>
<reference evidence="1 2" key="1">
    <citation type="journal article" date="2009" name="Stand. Genomic Sci.">
        <title>Complete genome sequence of Pirellula staleyi type strain (ATCC 27377).</title>
        <authorList>
            <person name="Clum A."/>
            <person name="Tindall B.J."/>
            <person name="Sikorski J."/>
            <person name="Ivanova N."/>
            <person name="Mavrommatis K."/>
            <person name="Lucas S."/>
            <person name="Glavina del Rio T."/>
            <person name="Nolan M."/>
            <person name="Chen F."/>
            <person name="Tice H."/>
            <person name="Pitluck S."/>
            <person name="Cheng J.F."/>
            <person name="Chertkov O."/>
            <person name="Brettin T."/>
            <person name="Han C."/>
            <person name="Detter J.C."/>
            <person name="Kuske C."/>
            <person name="Bruce D."/>
            <person name="Goodwin L."/>
            <person name="Ovchinikova G."/>
            <person name="Pati A."/>
            <person name="Mikhailova N."/>
            <person name="Chen A."/>
            <person name="Palaniappan K."/>
            <person name="Land M."/>
            <person name="Hauser L."/>
            <person name="Chang Y.J."/>
            <person name="Jeffries C.D."/>
            <person name="Chain P."/>
            <person name="Rohde M."/>
            <person name="Goker M."/>
            <person name="Bristow J."/>
            <person name="Eisen J.A."/>
            <person name="Markowitz V."/>
            <person name="Hugenholtz P."/>
            <person name="Kyrpides N.C."/>
            <person name="Klenk H.P."/>
            <person name="Lapidus A."/>
        </authorList>
    </citation>
    <scope>NUCLEOTIDE SEQUENCE [LARGE SCALE GENOMIC DNA]</scope>
    <source>
        <strain evidence="2">ATCC 27377 / DSM 6068 / ICPB 4128</strain>
    </source>
</reference>
<protein>
    <submittedName>
        <fullName evidence="1">Uncharacterized protein</fullName>
    </submittedName>
</protein>
<evidence type="ECO:0000313" key="1">
    <source>
        <dbReference type="EMBL" id="ADB18243.1"/>
    </source>
</evidence>
<dbReference type="Proteomes" id="UP000001887">
    <property type="component" value="Chromosome"/>
</dbReference>
<name>D2QZ51_PIRSD</name>
<accession>D2QZ51</accession>
<dbReference type="AlphaFoldDB" id="D2QZ51"/>
<organism evidence="1 2">
    <name type="scientific">Pirellula staleyi (strain ATCC 27377 / DSM 6068 / ICPB 4128)</name>
    <name type="common">Pirella staleyi</name>
    <dbReference type="NCBI Taxonomy" id="530564"/>
    <lineage>
        <taxon>Bacteria</taxon>
        <taxon>Pseudomonadati</taxon>
        <taxon>Planctomycetota</taxon>
        <taxon>Planctomycetia</taxon>
        <taxon>Pirellulales</taxon>
        <taxon>Pirellulaceae</taxon>
        <taxon>Pirellula</taxon>
    </lineage>
</organism>
<dbReference type="HOGENOM" id="CLU_517636_0_0_0"/>
<proteinExistence type="predicted"/>
<sequence>MKQPCNSHRASSHGVSLVSARRWIAVAIGSAALIASESTILLGQSPNTQPSMRSVNDNRVRPVDELDRPRNEERQTHRGYEVRMPQFTVVSMTGRDDARAVAEEVKRTWAFTASLADNWMTEHRRGDFGIGALQVVIDNEPIRDRDQPATTVDVVGLITQVHIRVGTGLPSLEKQLPAMREGVALAILHTAECDKMFPLWATSGLATYVALETGSDNRLPDLAKTPEIERVADVGGYQWRAKRSSQDELEAIAVDRTAAAQMVQFLLEGNDAHRAWDFFDALKAAHQSALPAGERLPEVSILPRERFARHGNELLEKLPAAVAAEFEAWKNEPLARQPIYLVREDASEQQRERELEMVTILKLARQTRTPRDSRVKTKIVEFRKANTLPAASPTTTQPLLTLNALYESLTAENRARWATVGAHGELLLSTNTAALRDLLGIDDERFEVVSEDGAWKLLTRLDDGRYLLGYLADNRENPARPLARFELRKTREKPEVPAEKQVIQPAEVGTLPLGDDRLLPIAPLLR</sequence>
<gene>
    <name evidence="1" type="ordered locus">Psta_3582</name>
</gene>
<keyword evidence="2" id="KW-1185">Reference proteome</keyword>